<comment type="caution">
    <text evidence="2">The sequence shown here is derived from an EMBL/GenBank/DDBJ whole genome shotgun (WGS) entry which is preliminary data.</text>
</comment>
<dbReference type="AlphaFoldDB" id="A3HSM1"/>
<reference evidence="2 3" key="1">
    <citation type="journal article" date="2011" name="J. Bacteriol.">
        <title>Complete genome sequence of Algoriphagus sp. PR1, bacterial prey of a colony-forming choanoflagellate.</title>
        <authorList>
            <person name="Alegado R.A."/>
            <person name="Ferriera S."/>
            <person name="Nusbaum C."/>
            <person name="Young S.K."/>
            <person name="Zeng Q."/>
            <person name="Imamovic A."/>
            <person name="Fairclough S.R."/>
            <person name="King N."/>
        </authorList>
    </citation>
    <scope>NUCLEOTIDE SEQUENCE [LARGE SCALE GENOMIC DNA]</scope>
    <source>
        <strain evidence="2 3">PR1</strain>
    </source>
</reference>
<sequence length="159" mass="18185">MDFGNIIYLIAVIGYFIYQISKNRKSGQSPEGTEQEGETPSRPTTFEDLMREIREAQNPEAARPKPQAPKPEPVYQDRRYQREEKADDEISYYDGAYEKAKSAAQKAVPISQIDFSDVGPDSIEPVKKKKVNRYAELMKDPQSVKDAVVLSEIINRKHF</sequence>
<dbReference type="HOGENOM" id="CLU_1509286_0_0_10"/>
<dbReference type="EMBL" id="AAXU02000001">
    <property type="protein sequence ID" value="EAZ82839.1"/>
    <property type="molecule type" value="Genomic_DNA"/>
</dbReference>
<name>A3HSM1_9BACT</name>
<feature type="compositionally biased region" description="Basic and acidic residues" evidence="1">
    <location>
        <begin position="75"/>
        <end position="85"/>
    </location>
</feature>
<gene>
    <name evidence="2" type="ORF">ALPR1_11500</name>
</gene>
<dbReference type="Proteomes" id="UP000003919">
    <property type="component" value="Unassembled WGS sequence"/>
</dbReference>
<proteinExistence type="predicted"/>
<accession>A3HSM1</accession>
<keyword evidence="3" id="KW-1185">Reference proteome</keyword>
<protein>
    <submittedName>
        <fullName evidence="2">Uncharacterized protein</fullName>
    </submittedName>
</protein>
<feature type="compositionally biased region" description="Basic and acidic residues" evidence="1">
    <location>
        <begin position="48"/>
        <end position="57"/>
    </location>
</feature>
<dbReference type="RefSeq" id="WP_008200681.1">
    <property type="nucleotide sequence ID" value="NZ_CM001023.1"/>
</dbReference>
<evidence type="ECO:0000313" key="3">
    <source>
        <dbReference type="Proteomes" id="UP000003919"/>
    </source>
</evidence>
<dbReference type="OrthoDB" id="840081at2"/>
<organism evidence="2 3">
    <name type="scientific">Algoriphagus machipongonensis</name>
    <dbReference type="NCBI Taxonomy" id="388413"/>
    <lineage>
        <taxon>Bacteria</taxon>
        <taxon>Pseudomonadati</taxon>
        <taxon>Bacteroidota</taxon>
        <taxon>Cytophagia</taxon>
        <taxon>Cytophagales</taxon>
        <taxon>Cyclobacteriaceae</taxon>
        <taxon>Algoriphagus</taxon>
    </lineage>
</organism>
<evidence type="ECO:0000256" key="1">
    <source>
        <dbReference type="SAM" id="MobiDB-lite"/>
    </source>
</evidence>
<feature type="region of interest" description="Disordered" evidence="1">
    <location>
        <begin position="23"/>
        <end position="89"/>
    </location>
</feature>
<evidence type="ECO:0000313" key="2">
    <source>
        <dbReference type="EMBL" id="EAZ82839.1"/>
    </source>
</evidence>